<dbReference type="SUPFAM" id="SSF47616">
    <property type="entry name" value="GST C-terminal domain-like"/>
    <property type="match status" value="1"/>
</dbReference>
<dbReference type="Pfam" id="PF13410">
    <property type="entry name" value="GST_C_2"/>
    <property type="match status" value="1"/>
</dbReference>
<sequence>MLEGTSQFRLLGLEASPYTMKVQSYFKFKDIPFEWITRSLANEKLFQKYAKIQLIPLVFFPSGETMQDSTLIIERIERETGGTSIHPEDKTLWFLSCLFEEFGDEWCNKLMFFQRWFYAADAKATGARLAHDRLEGKWYRSIVKPAVAHLMVKRQVPRLVYSGGNDTNIPQLKQSFENLVAILEMHFRERPYLLGGRPCFGDFGLWCNLYEAWTDPTAKSYIENNAPHLVLYIQRMLTPSDQGPFEALDALAPTLTPILKQEMASRFLPWMQANHTAFHSGQGETRLTMNGQIFQQKTFKYQANTLDELRRKFQMVADEPALIQLLEQTDCLSFLSADPR</sequence>
<dbReference type="GO" id="GO:0016740">
    <property type="term" value="F:transferase activity"/>
    <property type="evidence" value="ECO:0007669"/>
    <property type="project" value="UniProtKB-KW"/>
</dbReference>
<keyword evidence="3" id="KW-1185">Reference proteome</keyword>
<dbReference type="SUPFAM" id="SSF52833">
    <property type="entry name" value="Thioredoxin-like"/>
    <property type="match status" value="1"/>
</dbReference>
<organism evidence="2 3">
    <name type="scientific">Roseibium hamelinense</name>
    <dbReference type="NCBI Taxonomy" id="150831"/>
    <lineage>
        <taxon>Bacteria</taxon>
        <taxon>Pseudomonadati</taxon>
        <taxon>Pseudomonadota</taxon>
        <taxon>Alphaproteobacteria</taxon>
        <taxon>Hyphomicrobiales</taxon>
        <taxon>Stappiaceae</taxon>
        <taxon>Roseibium</taxon>
    </lineage>
</organism>
<dbReference type="OrthoDB" id="7054557at2"/>
<dbReference type="EMBL" id="VLLF01000016">
    <property type="protein sequence ID" value="TWI78723.1"/>
    <property type="molecule type" value="Genomic_DNA"/>
</dbReference>
<accession>A0A562SCA9</accession>
<proteinExistence type="predicted"/>
<dbReference type="Proteomes" id="UP000320593">
    <property type="component" value="Unassembled WGS sequence"/>
</dbReference>
<evidence type="ECO:0000313" key="3">
    <source>
        <dbReference type="Proteomes" id="UP000320593"/>
    </source>
</evidence>
<evidence type="ECO:0000313" key="2">
    <source>
        <dbReference type="EMBL" id="TWI78723.1"/>
    </source>
</evidence>
<dbReference type="InterPro" id="IPR036282">
    <property type="entry name" value="Glutathione-S-Trfase_C_sf"/>
</dbReference>
<evidence type="ECO:0000259" key="1">
    <source>
        <dbReference type="Pfam" id="PF13417"/>
    </source>
</evidence>
<dbReference type="InterPro" id="IPR004045">
    <property type="entry name" value="Glutathione_S-Trfase_N"/>
</dbReference>
<reference evidence="2 3" key="1">
    <citation type="submission" date="2019-07" db="EMBL/GenBank/DDBJ databases">
        <title>Genomic Encyclopedia of Archaeal and Bacterial Type Strains, Phase II (KMG-II): from individual species to whole genera.</title>
        <authorList>
            <person name="Goeker M."/>
        </authorList>
    </citation>
    <scope>NUCLEOTIDE SEQUENCE [LARGE SCALE GENOMIC DNA]</scope>
    <source>
        <strain evidence="2 3">ATCC BAA-252</strain>
    </source>
</reference>
<dbReference type="Gene3D" id="3.40.30.10">
    <property type="entry name" value="Glutaredoxin"/>
    <property type="match status" value="1"/>
</dbReference>
<gene>
    <name evidence="2" type="ORF">JM93_04380</name>
</gene>
<dbReference type="CDD" id="cd00299">
    <property type="entry name" value="GST_C_family"/>
    <property type="match status" value="1"/>
</dbReference>
<name>A0A562SCA9_9HYPH</name>
<dbReference type="InterPro" id="IPR036249">
    <property type="entry name" value="Thioredoxin-like_sf"/>
</dbReference>
<protein>
    <submittedName>
        <fullName evidence="2">Glutathione S-transferase</fullName>
    </submittedName>
</protein>
<keyword evidence="2" id="KW-0808">Transferase</keyword>
<feature type="domain" description="GST N-terminal" evidence="1">
    <location>
        <begin position="10"/>
        <end position="82"/>
    </location>
</feature>
<dbReference type="AlphaFoldDB" id="A0A562SCA9"/>
<comment type="caution">
    <text evidence="2">The sequence shown here is derived from an EMBL/GenBank/DDBJ whole genome shotgun (WGS) entry which is preliminary data.</text>
</comment>
<dbReference type="RefSeq" id="WP_145347683.1">
    <property type="nucleotide sequence ID" value="NZ_VLLF01000016.1"/>
</dbReference>
<dbReference type="Pfam" id="PF13417">
    <property type="entry name" value="GST_N_3"/>
    <property type="match status" value="1"/>
</dbReference>